<sequence length="200" mass="22067">MAYRFSNYNDLAAVYQLGTDYFIHHRTGEQEAVLVMTPHGGKIEKTASIIADEIAGQEYAFYAFEGNLAAGNLFELHIPSEEFDEPQSLDLAGKATLVIAIHGRKDYDDAETIWMGGLDTESRQAIGKALTETGFKIDDDPPKFRGRDASNICNRGKTEKGVQLEIPFSLRQSFIAQPEERLRLVNAVRAAIAGLVPTGM</sequence>
<dbReference type="InterPro" id="IPR008585">
    <property type="entry name" value="Gamma_PGA_hydro"/>
</dbReference>
<dbReference type="STRING" id="464029.SAMN02982989_1096"/>
<dbReference type="RefSeq" id="WP_085423964.1">
    <property type="nucleotide sequence ID" value="NZ_FXAF01000008.1"/>
</dbReference>
<dbReference type="OrthoDB" id="7721587at2"/>
<proteinExistence type="predicted"/>
<dbReference type="Gene3D" id="3.40.630.100">
    <property type="entry name" value="Poly-gamma-glutamate hydrolase, zinc-binding motif"/>
    <property type="match status" value="1"/>
</dbReference>
<organism evidence="1 2">
    <name type="scientific">Xaviernesmea oryzae</name>
    <dbReference type="NCBI Taxonomy" id="464029"/>
    <lineage>
        <taxon>Bacteria</taxon>
        <taxon>Pseudomonadati</taxon>
        <taxon>Pseudomonadota</taxon>
        <taxon>Alphaproteobacteria</taxon>
        <taxon>Hyphomicrobiales</taxon>
        <taxon>Rhizobiaceae</taxon>
        <taxon>Rhizobium/Agrobacterium group</taxon>
        <taxon>Xaviernesmea</taxon>
    </lineage>
</organism>
<dbReference type="InterPro" id="IPR038128">
    <property type="entry name" value="Gamma_PGA_hydro_sf"/>
</dbReference>
<dbReference type="EMBL" id="FXAF01000008">
    <property type="protein sequence ID" value="SMF60663.1"/>
    <property type="molecule type" value="Genomic_DNA"/>
</dbReference>
<evidence type="ECO:0000313" key="1">
    <source>
        <dbReference type="EMBL" id="SMF60663.1"/>
    </source>
</evidence>
<dbReference type="Pfam" id="PF05908">
    <property type="entry name" value="Gamma_PGA_hydro"/>
    <property type="match status" value="1"/>
</dbReference>
<gene>
    <name evidence="1" type="ORF">SAMN02982989_1096</name>
</gene>
<accession>A0A1X7FXQ2</accession>
<reference evidence="2" key="1">
    <citation type="submission" date="2017-04" db="EMBL/GenBank/DDBJ databases">
        <authorList>
            <person name="Varghese N."/>
            <person name="Submissions S."/>
        </authorList>
    </citation>
    <scope>NUCLEOTIDE SEQUENCE [LARGE SCALE GENOMIC DNA]</scope>
    <source>
        <strain evidence="2">B4P</strain>
    </source>
</reference>
<evidence type="ECO:0000313" key="2">
    <source>
        <dbReference type="Proteomes" id="UP000192903"/>
    </source>
</evidence>
<name>A0A1X7FXQ2_9HYPH</name>
<dbReference type="Proteomes" id="UP000192903">
    <property type="component" value="Unassembled WGS sequence"/>
</dbReference>
<protein>
    <submittedName>
        <fullName evidence="1">Phage-related replication protein YjqB, UPF0714/DUF867 family</fullName>
    </submittedName>
</protein>
<keyword evidence="2" id="KW-1185">Reference proteome</keyword>
<dbReference type="AlphaFoldDB" id="A0A1X7FXQ2"/>